<reference evidence="1 2" key="1">
    <citation type="submission" date="2016-03" db="EMBL/GenBank/DDBJ databases">
        <title>EvidentialGene: Evidence-directed Construction of Genes on Genomes.</title>
        <authorList>
            <person name="Gilbert D.G."/>
            <person name="Choi J.-H."/>
            <person name="Mockaitis K."/>
            <person name="Colbourne J."/>
            <person name="Pfrender M."/>
        </authorList>
    </citation>
    <scope>NUCLEOTIDE SEQUENCE [LARGE SCALE GENOMIC DNA]</scope>
    <source>
        <strain evidence="1 2">Xinb3</strain>
        <tissue evidence="1">Complete organism</tissue>
    </source>
</reference>
<protein>
    <submittedName>
        <fullName evidence="1">Uncharacterized protein</fullName>
    </submittedName>
</protein>
<name>A0A164MS96_9CRUS</name>
<accession>A0A164MS96</accession>
<evidence type="ECO:0000313" key="1">
    <source>
        <dbReference type="EMBL" id="KZS05309.1"/>
    </source>
</evidence>
<sequence length="66" mass="7952">MFKLNIPDEDRVGEMLDDIDCDMWALVIWKADPYEYQCCCVDLKKIFDPEMLSKPNLYREIRVTYL</sequence>
<dbReference type="OrthoDB" id="10523971at2759"/>
<organism evidence="1 2">
    <name type="scientific">Daphnia magna</name>
    <dbReference type="NCBI Taxonomy" id="35525"/>
    <lineage>
        <taxon>Eukaryota</taxon>
        <taxon>Metazoa</taxon>
        <taxon>Ecdysozoa</taxon>
        <taxon>Arthropoda</taxon>
        <taxon>Crustacea</taxon>
        <taxon>Branchiopoda</taxon>
        <taxon>Diplostraca</taxon>
        <taxon>Cladocera</taxon>
        <taxon>Anomopoda</taxon>
        <taxon>Daphniidae</taxon>
        <taxon>Daphnia</taxon>
    </lineage>
</organism>
<dbReference type="EMBL" id="LRGB01002968">
    <property type="protein sequence ID" value="KZS05309.1"/>
    <property type="molecule type" value="Genomic_DNA"/>
</dbReference>
<proteinExistence type="predicted"/>
<dbReference type="AlphaFoldDB" id="A0A164MS96"/>
<dbReference type="Proteomes" id="UP000076858">
    <property type="component" value="Unassembled WGS sequence"/>
</dbReference>
<comment type="caution">
    <text evidence="1">The sequence shown here is derived from an EMBL/GenBank/DDBJ whole genome shotgun (WGS) entry which is preliminary data.</text>
</comment>
<gene>
    <name evidence="1" type="ORF">APZ42_031544</name>
</gene>
<evidence type="ECO:0000313" key="2">
    <source>
        <dbReference type="Proteomes" id="UP000076858"/>
    </source>
</evidence>
<keyword evidence="2" id="KW-1185">Reference proteome</keyword>